<organism evidence="2 3">
    <name type="scientific">Streptomyces thermolineatus</name>
    <dbReference type="NCBI Taxonomy" id="44033"/>
    <lineage>
        <taxon>Bacteria</taxon>
        <taxon>Bacillati</taxon>
        <taxon>Actinomycetota</taxon>
        <taxon>Actinomycetes</taxon>
        <taxon>Kitasatosporales</taxon>
        <taxon>Streptomycetaceae</taxon>
        <taxon>Streptomyces</taxon>
    </lineage>
</organism>
<gene>
    <name evidence="2" type="ORF">GCM10010406_54500</name>
</gene>
<keyword evidence="2" id="KW-0378">Hydrolase</keyword>
<dbReference type="Proteomes" id="UP001501358">
    <property type="component" value="Unassembled WGS sequence"/>
</dbReference>
<protein>
    <submittedName>
        <fullName evidence="2">Tannase/feruloyl esterase family alpha/beta hydrolase</fullName>
    </submittedName>
</protein>
<dbReference type="GO" id="GO:0016787">
    <property type="term" value="F:hydrolase activity"/>
    <property type="evidence" value="ECO:0007669"/>
    <property type="project" value="UniProtKB-KW"/>
</dbReference>
<reference evidence="3" key="1">
    <citation type="journal article" date="2019" name="Int. J. Syst. Evol. Microbiol.">
        <title>The Global Catalogue of Microorganisms (GCM) 10K type strain sequencing project: providing services to taxonomists for standard genome sequencing and annotation.</title>
        <authorList>
            <consortium name="The Broad Institute Genomics Platform"/>
            <consortium name="The Broad Institute Genome Sequencing Center for Infectious Disease"/>
            <person name="Wu L."/>
            <person name="Ma J."/>
        </authorList>
    </citation>
    <scope>NUCLEOTIDE SEQUENCE [LARGE SCALE GENOMIC DNA]</scope>
    <source>
        <strain evidence="3">JCM 6307</strain>
    </source>
</reference>
<comment type="caution">
    <text evidence="2">The sequence shown here is derived from an EMBL/GenBank/DDBJ whole genome shotgun (WGS) entry which is preliminary data.</text>
</comment>
<dbReference type="InterPro" id="IPR029058">
    <property type="entry name" value="AB_hydrolase_fold"/>
</dbReference>
<proteinExistence type="predicted"/>
<sequence>MTAPEVPGAEHRTAARLPDLTTAGTVRTGHTVPADWQGLHAASAVRRYGPVPGVQVDGYFPARTGLNTHHGWDHDAQFVLRMPDAWNGGLVVTGAPGVRRQYAVDVLVGDRALARGYAFAATDKGGSGPEFFTTDPAPGRSLAGWNARTTELLAAAREAVASHYGGPPRRTYVTGVSNGGYLTRWQLENNPDLVDGGVDWEGPLWRADGPNLLTHLPAVLAHYPAWRAKGAREDHEALLAAGCPFGSEFLWEEHHRTYWGVTQRIYRTAVDPDYRGAEEEYDYRARPAAVRAAVAGVELTGAIGRPLLSLHGTLDALLPVGLHADAYAELVAGAGRGDLHRLYRIEGGNHVDGYCDLHPDRLRPLQPWYEEAFDALERWVEDGVEPPPGGTVPAGARTLGAAAD</sequence>
<evidence type="ECO:0000313" key="3">
    <source>
        <dbReference type="Proteomes" id="UP001501358"/>
    </source>
</evidence>
<keyword evidence="3" id="KW-1185">Reference proteome</keyword>
<dbReference type="RefSeq" id="WP_344386145.1">
    <property type="nucleotide sequence ID" value="NZ_BAAATA010000057.1"/>
</dbReference>
<dbReference type="SUPFAM" id="SSF53474">
    <property type="entry name" value="alpha/beta-Hydrolases"/>
    <property type="match status" value="1"/>
</dbReference>
<name>A0ABP6ADM8_9ACTN</name>
<feature type="region of interest" description="Disordered" evidence="1">
    <location>
        <begin position="384"/>
        <end position="404"/>
    </location>
</feature>
<evidence type="ECO:0000313" key="2">
    <source>
        <dbReference type="EMBL" id="GAA2511303.1"/>
    </source>
</evidence>
<accession>A0ABP6ADM8</accession>
<dbReference type="EMBL" id="BAAATA010000057">
    <property type="protein sequence ID" value="GAA2511303.1"/>
    <property type="molecule type" value="Genomic_DNA"/>
</dbReference>
<evidence type="ECO:0000256" key="1">
    <source>
        <dbReference type="SAM" id="MobiDB-lite"/>
    </source>
</evidence>
<dbReference type="Gene3D" id="3.40.50.1820">
    <property type="entry name" value="alpha/beta hydrolase"/>
    <property type="match status" value="1"/>
</dbReference>